<organism evidence="2 3">
    <name type="scientific">Actinomyces graevenitzii F0530</name>
    <dbReference type="NCBI Taxonomy" id="1321817"/>
    <lineage>
        <taxon>Bacteria</taxon>
        <taxon>Bacillati</taxon>
        <taxon>Actinomycetota</taxon>
        <taxon>Actinomycetes</taxon>
        <taxon>Actinomycetales</taxon>
        <taxon>Actinomycetaceae</taxon>
        <taxon>Actinomyces</taxon>
    </lineage>
</organism>
<accession>U1RA70</accession>
<evidence type="ECO:0000313" key="2">
    <source>
        <dbReference type="EMBL" id="ERH15422.1"/>
    </source>
</evidence>
<dbReference type="EMBL" id="AWSC01000043">
    <property type="protein sequence ID" value="ERH15422.1"/>
    <property type="molecule type" value="Genomic_DNA"/>
</dbReference>
<name>U1RA70_9ACTO</name>
<reference evidence="2 3" key="1">
    <citation type="submission" date="2013-08" db="EMBL/GenBank/DDBJ databases">
        <authorList>
            <person name="Weinstock G."/>
            <person name="Sodergren E."/>
            <person name="Wylie T."/>
            <person name="Fulton L."/>
            <person name="Fulton R."/>
            <person name="Fronick C."/>
            <person name="O'Laughlin M."/>
            <person name="Godfrey J."/>
            <person name="Miner T."/>
            <person name="Herter B."/>
            <person name="Appelbaum E."/>
            <person name="Cordes M."/>
            <person name="Lek S."/>
            <person name="Wollam A."/>
            <person name="Pepin K.H."/>
            <person name="Palsikar V.B."/>
            <person name="Mitreva M."/>
            <person name="Wilson R.K."/>
        </authorList>
    </citation>
    <scope>NUCLEOTIDE SEQUENCE [LARGE SCALE GENOMIC DNA]</scope>
    <source>
        <strain evidence="2 3">F0530</strain>
    </source>
</reference>
<dbReference type="Proteomes" id="UP000016481">
    <property type="component" value="Unassembled WGS sequence"/>
</dbReference>
<dbReference type="HOGENOM" id="CLU_2447997_0_0_11"/>
<proteinExistence type="predicted"/>
<feature type="region of interest" description="Disordered" evidence="1">
    <location>
        <begin position="70"/>
        <end position="89"/>
    </location>
</feature>
<feature type="region of interest" description="Disordered" evidence="1">
    <location>
        <begin position="1"/>
        <end position="28"/>
    </location>
</feature>
<sequence>MLGVIAATQKPKATVGKPQPRFNASPMSWLSGSDGVSNYYDISDDNTSYDSNDDNSYDCDSGDYNYSDDNSYDSCSDSSYDNDNSFFDW</sequence>
<evidence type="ECO:0000313" key="3">
    <source>
        <dbReference type="Proteomes" id="UP000016481"/>
    </source>
</evidence>
<evidence type="ECO:0000256" key="1">
    <source>
        <dbReference type="SAM" id="MobiDB-lite"/>
    </source>
</evidence>
<comment type="caution">
    <text evidence="2">The sequence shown here is derived from an EMBL/GenBank/DDBJ whole genome shotgun (WGS) entry which is preliminary data.</text>
</comment>
<gene>
    <name evidence="2" type="ORF">HMPREF1978_01160</name>
</gene>
<dbReference type="AlphaFoldDB" id="U1RA70"/>
<protein>
    <submittedName>
        <fullName evidence="2">Uncharacterized protein</fullName>
    </submittedName>
</protein>